<dbReference type="SUPFAM" id="SSF82714">
    <property type="entry name" value="Multidrug efflux transporter AcrB TolC docking domain, DN and DC subdomains"/>
    <property type="match status" value="2"/>
</dbReference>
<dbReference type="AlphaFoldDB" id="A0A9D5QD85"/>
<feature type="transmembrane region" description="Helical" evidence="1">
    <location>
        <begin position="319"/>
        <end position="342"/>
    </location>
</feature>
<keyword evidence="1" id="KW-0812">Transmembrane</keyword>
<dbReference type="Gene3D" id="3.30.2090.10">
    <property type="entry name" value="Multidrug efflux transporter AcrB TolC docking domain, DN and DC subdomains"/>
    <property type="match status" value="2"/>
</dbReference>
<dbReference type="InterPro" id="IPR027463">
    <property type="entry name" value="AcrB_DN_DC_subdom"/>
</dbReference>
<keyword evidence="1" id="KW-0472">Membrane</keyword>
<feature type="transmembrane region" description="Helical" evidence="1">
    <location>
        <begin position="843"/>
        <end position="873"/>
    </location>
</feature>
<dbReference type="GO" id="GO:0005886">
    <property type="term" value="C:plasma membrane"/>
    <property type="evidence" value="ECO:0007669"/>
    <property type="project" value="TreeGrafter"/>
</dbReference>
<feature type="transmembrane region" description="Helical" evidence="1">
    <location>
        <begin position="818"/>
        <end position="837"/>
    </location>
</feature>
<evidence type="ECO:0000313" key="3">
    <source>
        <dbReference type="Proteomes" id="UP000630660"/>
    </source>
</evidence>
<proteinExistence type="predicted"/>
<gene>
    <name evidence="2" type="ORF">GF359_06230</name>
</gene>
<reference evidence="2" key="1">
    <citation type="submission" date="2019-11" db="EMBL/GenBank/DDBJ databases">
        <title>Microbial mats filling the niche in hypersaline microbial mats.</title>
        <authorList>
            <person name="Wong H.L."/>
            <person name="Macleod F.I."/>
            <person name="White R.A. III"/>
            <person name="Burns B.P."/>
        </authorList>
    </citation>
    <scope>NUCLEOTIDE SEQUENCE</scope>
    <source>
        <strain evidence="2">Bin_327</strain>
    </source>
</reference>
<dbReference type="Gene3D" id="3.30.70.1320">
    <property type="entry name" value="Multidrug efflux transporter AcrB pore domain like"/>
    <property type="match status" value="1"/>
</dbReference>
<dbReference type="InterPro" id="IPR001036">
    <property type="entry name" value="Acrflvin-R"/>
</dbReference>
<evidence type="ECO:0000256" key="1">
    <source>
        <dbReference type="SAM" id="Phobius"/>
    </source>
</evidence>
<dbReference type="Pfam" id="PF00873">
    <property type="entry name" value="ACR_tran"/>
    <property type="match status" value="1"/>
</dbReference>
<feature type="transmembrane region" description="Helical" evidence="1">
    <location>
        <begin position="770"/>
        <end position="797"/>
    </location>
</feature>
<dbReference type="Gene3D" id="3.30.70.1430">
    <property type="entry name" value="Multidrug efflux transporter AcrB pore domain"/>
    <property type="match status" value="1"/>
</dbReference>
<sequence>VVSSDPRVDLAQLIDNKLINELKRATGVGNVMAVHGSAKREVTVTIDEVRFKQSGLTLDGIAGSLAASNVNFPVGDLRQGRMTLTVRVPAEFKSVEEIRQVPVGFAGMQVIRLGDIADVMENLYEQPIALRANGTEGSFLIIQKRSNANTVQTANNIEEIVGEIEEAYPYVSFITVFNTADIITTSINNLLRTLLIAFALVVLISFLLLGNSSAGWITSITIPISLIAAFIYLYFSGGSINIISLSSLAITIGMVVDNGIVVLENIFRQREKGREQKSAAEWGVKEVVQAVMASTLTTVAIFIPFLLVKGFIGIYFKELAFSVPIILFASLATAITLTPMLASRFLKMQKKRTKRGKLRVLQWIPAGLDKLAKWYRGVLDWSLSHRWVIIVSAVALFAGGMGLFATIPTSFMAGGSSPFIQGEVELPAGTRFEVTDSIVSYIETEISENYGDEIEDILVMGGDYSGQMGDETGSEAKAEIFLTLKDDLKRSEDDIAQDINQRFADLAGLKRLYFVPRRGGPTGGGKAISLEIYGYDIPTTDSLAAFFADSLGNIPGFIGIEISRESTNPEMWLEVDKERAYAYGLTPAQVGMHLRNVTLGKVATEVAFAGDKLEVVLRFAGAEDWTQLDFESMTIPTPMGGVVPLSNLVRFVPHEGPASIERKEGERLIKVETDLYELPLGSAKNEITKIINGMDFPFGTRAEISGQAEDQAESFQSLFFALIVGIVLVFLVMAAQFENFREPFIVLFAIPFAMTGVAIALKIGNSTLDIMSFVGMILLVGVVVNNAIVLIDYINLLRRRGQSVREAIINGGERRLRPVLMTTLTTVFGLAPLAFIPTEGSEMWAPLGVAVIGGLLFSTMVTLILVPVIYSGFERATERRRQKKERRGNS</sequence>
<evidence type="ECO:0000313" key="2">
    <source>
        <dbReference type="EMBL" id="MBD3364796.1"/>
    </source>
</evidence>
<name>A0A9D5QD85_UNCW3</name>
<feature type="transmembrane region" description="Helical" evidence="1">
    <location>
        <begin position="241"/>
        <end position="267"/>
    </location>
</feature>
<feature type="transmembrane region" description="Helical" evidence="1">
    <location>
        <begin position="387"/>
        <end position="407"/>
    </location>
</feature>
<dbReference type="GO" id="GO:0042910">
    <property type="term" value="F:xenobiotic transmembrane transporter activity"/>
    <property type="evidence" value="ECO:0007669"/>
    <property type="project" value="TreeGrafter"/>
</dbReference>
<feature type="transmembrane region" description="Helical" evidence="1">
    <location>
        <begin position="190"/>
        <end position="209"/>
    </location>
</feature>
<feature type="transmembrane region" description="Helical" evidence="1">
    <location>
        <begin position="287"/>
        <end position="307"/>
    </location>
</feature>
<organism evidence="2 3">
    <name type="scientific">candidate division WOR-3 bacterium</name>
    <dbReference type="NCBI Taxonomy" id="2052148"/>
    <lineage>
        <taxon>Bacteria</taxon>
        <taxon>Bacteria division WOR-3</taxon>
    </lineage>
</organism>
<dbReference type="EMBL" id="WJKJ01000206">
    <property type="protein sequence ID" value="MBD3364796.1"/>
    <property type="molecule type" value="Genomic_DNA"/>
</dbReference>
<dbReference type="SUPFAM" id="SSF82693">
    <property type="entry name" value="Multidrug efflux transporter AcrB pore domain, PN1, PN2, PC1 and PC2 subdomains"/>
    <property type="match status" value="1"/>
</dbReference>
<feature type="transmembrane region" description="Helical" evidence="1">
    <location>
        <begin position="718"/>
        <end position="737"/>
    </location>
</feature>
<protein>
    <submittedName>
        <fullName evidence="2">MMPL family transporter</fullName>
    </submittedName>
</protein>
<dbReference type="SUPFAM" id="SSF82866">
    <property type="entry name" value="Multidrug efflux transporter AcrB transmembrane domain"/>
    <property type="match status" value="2"/>
</dbReference>
<dbReference type="Gene3D" id="3.30.70.1440">
    <property type="entry name" value="Multidrug efflux transporter AcrB pore domain"/>
    <property type="match status" value="1"/>
</dbReference>
<dbReference type="PANTHER" id="PTHR32063">
    <property type="match status" value="1"/>
</dbReference>
<feature type="transmembrane region" description="Helical" evidence="1">
    <location>
        <begin position="216"/>
        <end position="235"/>
    </location>
</feature>
<dbReference type="PANTHER" id="PTHR32063:SF0">
    <property type="entry name" value="SWARMING MOTILITY PROTEIN SWRC"/>
    <property type="match status" value="1"/>
</dbReference>
<keyword evidence="1" id="KW-1133">Transmembrane helix</keyword>
<accession>A0A9D5QD85</accession>
<comment type="caution">
    <text evidence="2">The sequence shown here is derived from an EMBL/GenBank/DDBJ whole genome shotgun (WGS) entry which is preliminary data.</text>
</comment>
<dbReference type="Gene3D" id="1.20.1640.10">
    <property type="entry name" value="Multidrug efflux transporter AcrB transmembrane domain"/>
    <property type="match status" value="2"/>
</dbReference>
<feature type="non-terminal residue" evidence="2">
    <location>
        <position position="1"/>
    </location>
</feature>
<dbReference type="Proteomes" id="UP000630660">
    <property type="component" value="Unassembled WGS sequence"/>
</dbReference>
<feature type="transmembrane region" description="Helical" evidence="1">
    <location>
        <begin position="744"/>
        <end position="764"/>
    </location>
</feature>
<dbReference type="PRINTS" id="PR00702">
    <property type="entry name" value="ACRIFLAVINRP"/>
</dbReference>